<organism evidence="1 2">
    <name type="scientific">Mucilaginibacter defluvii</name>
    <dbReference type="NCBI Taxonomy" id="1196019"/>
    <lineage>
        <taxon>Bacteria</taxon>
        <taxon>Pseudomonadati</taxon>
        <taxon>Bacteroidota</taxon>
        <taxon>Sphingobacteriia</taxon>
        <taxon>Sphingobacteriales</taxon>
        <taxon>Sphingobacteriaceae</taxon>
        <taxon>Mucilaginibacter</taxon>
    </lineage>
</organism>
<evidence type="ECO:0000313" key="2">
    <source>
        <dbReference type="Proteomes" id="UP001501436"/>
    </source>
</evidence>
<gene>
    <name evidence="1" type="ORF">GCM10023313_28310</name>
</gene>
<accession>A0ABP9FZF2</accession>
<proteinExistence type="predicted"/>
<comment type="caution">
    <text evidence="1">The sequence shown here is derived from an EMBL/GenBank/DDBJ whole genome shotgun (WGS) entry which is preliminary data.</text>
</comment>
<dbReference type="EMBL" id="BAABJI010000002">
    <property type="protein sequence ID" value="GAA4922668.1"/>
    <property type="molecule type" value="Genomic_DNA"/>
</dbReference>
<sequence>MFLSFFLGCNTSDEKLRLTSPSKKYNLVVDVNNETENKANKGCLRLKLYNQSHELVYFMQTGVSDNNKWQVLWHPTNDTIIVDSKDIGNAAYQITAGKNISPVTWTDELKVVADSAFKTKYDDN</sequence>
<name>A0ABP9FZF2_9SPHI</name>
<protein>
    <submittedName>
        <fullName evidence="1">Uncharacterized protein</fullName>
    </submittedName>
</protein>
<evidence type="ECO:0000313" key="1">
    <source>
        <dbReference type="EMBL" id="GAA4922668.1"/>
    </source>
</evidence>
<reference evidence="2" key="1">
    <citation type="journal article" date="2019" name="Int. J. Syst. Evol. Microbiol.">
        <title>The Global Catalogue of Microorganisms (GCM) 10K type strain sequencing project: providing services to taxonomists for standard genome sequencing and annotation.</title>
        <authorList>
            <consortium name="The Broad Institute Genomics Platform"/>
            <consortium name="The Broad Institute Genome Sequencing Center for Infectious Disease"/>
            <person name="Wu L."/>
            <person name="Ma J."/>
        </authorList>
    </citation>
    <scope>NUCLEOTIDE SEQUENCE [LARGE SCALE GENOMIC DNA]</scope>
    <source>
        <strain evidence="2">JCM 18283</strain>
    </source>
</reference>
<keyword evidence="2" id="KW-1185">Reference proteome</keyword>
<dbReference type="Proteomes" id="UP001501436">
    <property type="component" value="Unassembled WGS sequence"/>
</dbReference>